<dbReference type="GO" id="GO:0016787">
    <property type="term" value="F:hydrolase activity"/>
    <property type="evidence" value="ECO:0007669"/>
    <property type="project" value="UniProtKB-KW"/>
</dbReference>
<evidence type="ECO:0000259" key="3">
    <source>
        <dbReference type="Pfam" id="PF02275"/>
    </source>
</evidence>
<evidence type="ECO:0000256" key="2">
    <source>
        <dbReference type="ARBA" id="ARBA00022801"/>
    </source>
</evidence>
<comment type="similarity">
    <text evidence="1">Belongs to the peptidase C59 family.</text>
</comment>
<name>A0AA97H2G3_9FIRM</name>
<keyword evidence="5" id="KW-1185">Reference proteome</keyword>
<dbReference type="Proteomes" id="UP001300604">
    <property type="component" value="Chromosome"/>
</dbReference>
<dbReference type="EMBL" id="CP135996">
    <property type="protein sequence ID" value="WOC31083.1"/>
    <property type="molecule type" value="Genomic_DNA"/>
</dbReference>
<feature type="domain" description="Choloylglycine hydrolase/NAAA C-terminal" evidence="3">
    <location>
        <begin position="2"/>
        <end position="308"/>
    </location>
</feature>
<proteinExistence type="inferred from homology"/>
<dbReference type="Pfam" id="PF02275">
    <property type="entry name" value="CBAH"/>
    <property type="match status" value="1"/>
</dbReference>
<dbReference type="CDD" id="cd00542">
    <property type="entry name" value="Ntn_PVA"/>
    <property type="match status" value="1"/>
</dbReference>
<sequence length="333" mass="36938">MCTAITLQSLALDHFFGRNMDFSHEIEPTMFLSPRNDVWKNALNQKNMKTAYRFLAIGQQKDDLLGLFDGVNERGFAAAALYFAGYAAYAEGDTSQSGKRSLASLEFLRYLLGNCSSVDDLKKQISQIRVVGLKDPVTHSVAPLHWIAADRGNHCVVLEPVNGELKCYENPLGVLANSPDFTWHMTNLRNYLGVSPRQPQETCWGTVHLSPFGQGAGTTLLPGGYTSPERFVRAAFIKTHIATPLNTAQTVSSCFHIADTVKVLKGLVRTFLNTEDYTKYTAFIDLNKNTYYFNTYDHAQVWTVSLDSRPETSKLLSLGNLADAHAFATAYSA</sequence>
<reference evidence="5" key="1">
    <citation type="submission" date="2024-06" db="EMBL/GenBank/DDBJ databases">
        <title>Caproicibacterium argilliputei sp. nov, a novel caproic acid producing anaerobic bacterium isolated from pit mud.</title>
        <authorList>
            <person name="Zeng C."/>
        </authorList>
    </citation>
    <scope>NUCLEOTIDE SEQUENCE [LARGE SCALE GENOMIC DNA]</scope>
    <source>
        <strain evidence="5">ZCY20-5</strain>
    </source>
</reference>
<evidence type="ECO:0000313" key="5">
    <source>
        <dbReference type="Proteomes" id="UP001300604"/>
    </source>
</evidence>
<dbReference type="SUPFAM" id="SSF56235">
    <property type="entry name" value="N-terminal nucleophile aminohydrolases (Ntn hydrolases)"/>
    <property type="match status" value="1"/>
</dbReference>
<keyword evidence="2 4" id="KW-0378">Hydrolase</keyword>
<evidence type="ECO:0000256" key="1">
    <source>
        <dbReference type="ARBA" id="ARBA00006625"/>
    </source>
</evidence>
<dbReference type="RefSeq" id="WP_275844974.1">
    <property type="nucleotide sequence ID" value="NZ_CP135996.1"/>
</dbReference>
<gene>
    <name evidence="4" type="ORF">PXC00_07515</name>
</gene>
<dbReference type="KEGG" id="carl:PXC00_07515"/>
<dbReference type="PANTHER" id="PTHR35527:SF2">
    <property type="entry name" value="HYDROLASE"/>
    <property type="match status" value="1"/>
</dbReference>
<accession>A0AA97H2G3</accession>
<reference evidence="5" key="3">
    <citation type="submission" date="2024-06" db="EMBL/GenBank/DDBJ databases">
        <authorList>
            <person name="Zeng C."/>
        </authorList>
    </citation>
    <scope>NUCLEOTIDE SEQUENCE [LARGE SCALE GENOMIC DNA]</scope>
    <source>
        <strain evidence="5">ZCY20-5</strain>
    </source>
</reference>
<dbReference type="InterPro" id="IPR052193">
    <property type="entry name" value="Peptidase_C59"/>
</dbReference>
<dbReference type="AlphaFoldDB" id="A0AA97H2G3"/>
<dbReference type="Gene3D" id="3.60.60.10">
    <property type="entry name" value="Penicillin V Acylase, Chain A"/>
    <property type="match status" value="1"/>
</dbReference>
<protein>
    <submittedName>
        <fullName evidence="4">Choloylglycine hydrolase family protein</fullName>
    </submittedName>
</protein>
<dbReference type="InterPro" id="IPR029132">
    <property type="entry name" value="CBAH/NAAA_C"/>
</dbReference>
<organism evidence="4 5">
    <name type="scientific">Caproicibacterium argilliputei</name>
    <dbReference type="NCBI Taxonomy" id="3030016"/>
    <lineage>
        <taxon>Bacteria</taxon>
        <taxon>Bacillati</taxon>
        <taxon>Bacillota</taxon>
        <taxon>Clostridia</taxon>
        <taxon>Eubacteriales</taxon>
        <taxon>Oscillospiraceae</taxon>
        <taxon>Caproicibacterium</taxon>
    </lineage>
</organism>
<dbReference type="PANTHER" id="PTHR35527">
    <property type="entry name" value="CHOLOYLGLYCINE HYDROLASE"/>
    <property type="match status" value="1"/>
</dbReference>
<evidence type="ECO:0000313" key="4">
    <source>
        <dbReference type="EMBL" id="WOC31083.1"/>
    </source>
</evidence>
<reference evidence="4 5" key="2">
    <citation type="submission" date="2024-06" db="EMBL/GenBank/DDBJ databases">
        <title>Caproicibacterium argilliputei sp. nov, a novel caproic acid producing anaerobic bacterium isolated from pit mud.</title>
        <authorList>
            <person name="Xia S."/>
        </authorList>
    </citation>
    <scope>NUCLEOTIDE SEQUENCE [LARGE SCALE GENOMIC DNA]</scope>
    <source>
        <strain evidence="4 5">ZCY20-5</strain>
    </source>
</reference>
<dbReference type="InterPro" id="IPR029055">
    <property type="entry name" value="Ntn_hydrolases_N"/>
</dbReference>